<evidence type="ECO:0000259" key="5">
    <source>
        <dbReference type="PROSITE" id="PS50931"/>
    </source>
</evidence>
<dbReference type="SUPFAM" id="SSF46785">
    <property type="entry name" value="Winged helix' DNA-binding domain"/>
    <property type="match status" value="1"/>
</dbReference>
<gene>
    <name evidence="6" type="ORF">FSC37_10090</name>
</gene>
<sequence length="332" mass="36476">MGVSVWSSLLIHKLIVGIQFIDEANELNLNLKQLRFAVAVAEKGSFTEAAAACFVTQPTLSNGIAQLEEELGDRLFVRTTRKVALTPLGRDVLPYMEEVLRAQASLEAQIRNRLQPSRRLLRIGTSPLIRANLLSLIVEPFRGQQQDVDVVLREMNMTDLYRMLGEGLLDVVIGVAGTSRGPWHTVPLYREPLMFLPRGDSYQPRGRGGVVRFSEIGAETFVMVPDACGLAHTTRDLFRRHRRKLNEYSGEAMSYQVLEEWAALGIGAAILPQSRLTAKGRDAYPIVDKNGAPVTIGFEAAAKWQCNGTASVCILEALAKVAPRIVAGLGAL</sequence>
<keyword evidence="4" id="KW-0804">Transcription</keyword>
<dbReference type="GO" id="GO:0003700">
    <property type="term" value="F:DNA-binding transcription factor activity"/>
    <property type="evidence" value="ECO:0007669"/>
    <property type="project" value="InterPro"/>
</dbReference>
<dbReference type="Gene3D" id="1.10.10.10">
    <property type="entry name" value="Winged helix-like DNA-binding domain superfamily/Winged helix DNA-binding domain"/>
    <property type="match status" value="1"/>
</dbReference>
<evidence type="ECO:0000313" key="7">
    <source>
        <dbReference type="Proteomes" id="UP000321832"/>
    </source>
</evidence>
<dbReference type="Pfam" id="PF00126">
    <property type="entry name" value="HTH_1"/>
    <property type="match status" value="1"/>
</dbReference>
<dbReference type="PANTHER" id="PTHR30419">
    <property type="entry name" value="HTH-TYPE TRANSCRIPTIONAL REGULATOR YBHD"/>
    <property type="match status" value="1"/>
</dbReference>
<dbReference type="GO" id="GO:0005829">
    <property type="term" value="C:cytosol"/>
    <property type="evidence" value="ECO:0007669"/>
    <property type="project" value="TreeGrafter"/>
</dbReference>
<keyword evidence="3" id="KW-0238">DNA-binding</keyword>
<dbReference type="Pfam" id="PF03466">
    <property type="entry name" value="LysR_substrate"/>
    <property type="match status" value="1"/>
</dbReference>
<dbReference type="AlphaFoldDB" id="A0A5C6U3Y1"/>
<proteinExistence type="inferred from homology"/>
<comment type="caution">
    <text evidence="6">The sequence shown here is derived from an EMBL/GenBank/DDBJ whole genome shotgun (WGS) entry which is preliminary data.</text>
</comment>
<dbReference type="PROSITE" id="PS50931">
    <property type="entry name" value="HTH_LYSR"/>
    <property type="match status" value="1"/>
</dbReference>
<dbReference type="InterPro" id="IPR050950">
    <property type="entry name" value="HTH-type_LysR_regulators"/>
</dbReference>
<dbReference type="EMBL" id="VOPW01000001">
    <property type="protein sequence ID" value="TXC67499.1"/>
    <property type="molecule type" value="Genomic_DNA"/>
</dbReference>
<evidence type="ECO:0000256" key="4">
    <source>
        <dbReference type="ARBA" id="ARBA00023163"/>
    </source>
</evidence>
<protein>
    <submittedName>
        <fullName evidence="6">LysR family transcriptional regulator</fullName>
    </submittedName>
</protein>
<keyword evidence="7" id="KW-1185">Reference proteome</keyword>
<comment type="similarity">
    <text evidence="1">Belongs to the LysR transcriptional regulatory family.</text>
</comment>
<dbReference type="GO" id="GO:0003677">
    <property type="term" value="F:DNA binding"/>
    <property type="evidence" value="ECO:0007669"/>
    <property type="project" value="UniProtKB-KW"/>
</dbReference>
<dbReference type="InterPro" id="IPR036390">
    <property type="entry name" value="WH_DNA-bd_sf"/>
</dbReference>
<reference evidence="6 7" key="1">
    <citation type="submission" date="2019-08" db="EMBL/GenBank/DDBJ databases">
        <authorList>
            <person name="Khan S.A."/>
            <person name="Jeon C.O."/>
            <person name="Jeong S.E."/>
        </authorList>
    </citation>
    <scope>NUCLEOTIDE SEQUENCE [LARGE SCALE GENOMIC DNA]</scope>
    <source>
        <strain evidence="7">IMCC1728</strain>
    </source>
</reference>
<dbReference type="FunFam" id="1.10.10.10:FF:000001">
    <property type="entry name" value="LysR family transcriptional regulator"/>
    <property type="match status" value="1"/>
</dbReference>
<name>A0A5C6U3Y1_9BURK</name>
<organism evidence="6 7">
    <name type="scientific">Piscinibacter aquaticus</name>
    <dbReference type="NCBI Taxonomy" id="392597"/>
    <lineage>
        <taxon>Bacteria</taxon>
        <taxon>Pseudomonadati</taxon>
        <taxon>Pseudomonadota</taxon>
        <taxon>Betaproteobacteria</taxon>
        <taxon>Burkholderiales</taxon>
        <taxon>Sphaerotilaceae</taxon>
        <taxon>Piscinibacter</taxon>
    </lineage>
</organism>
<dbReference type="InterPro" id="IPR036388">
    <property type="entry name" value="WH-like_DNA-bd_sf"/>
</dbReference>
<feature type="domain" description="HTH lysR-type" evidence="5">
    <location>
        <begin position="29"/>
        <end position="86"/>
    </location>
</feature>
<accession>A0A5C6U3Y1</accession>
<dbReference type="InterPro" id="IPR000847">
    <property type="entry name" value="LysR_HTH_N"/>
</dbReference>
<keyword evidence="2" id="KW-0805">Transcription regulation</keyword>
<evidence type="ECO:0000256" key="2">
    <source>
        <dbReference type="ARBA" id="ARBA00023015"/>
    </source>
</evidence>
<dbReference type="Gene3D" id="3.40.190.10">
    <property type="entry name" value="Periplasmic binding protein-like II"/>
    <property type="match status" value="2"/>
</dbReference>
<evidence type="ECO:0000313" key="6">
    <source>
        <dbReference type="EMBL" id="TXC67499.1"/>
    </source>
</evidence>
<dbReference type="SUPFAM" id="SSF53850">
    <property type="entry name" value="Periplasmic binding protein-like II"/>
    <property type="match status" value="1"/>
</dbReference>
<dbReference type="InterPro" id="IPR005119">
    <property type="entry name" value="LysR_subst-bd"/>
</dbReference>
<evidence type="ECO:0000256" key="1">
    <source>
        <dbReference type="ARBA" id="ARBA00009437"/>
    </source>
</evidence>
<dbReference type="PRINTS" id="PR00039">
    <property type="entry name" value="HTHLYSR"/>
</dbReference>
<dbReference type="CDD" id="cd05466">
    <property type="entry name" value="PBP2_LTTR_substrate"/>
    <property type="match status" value="1"/>
</dbReference>
<dbReference type="Proteomes" id="UP000321832">
    <property type="component" value="Unassembled WGS sequence"/>
</dbReference>
<evidence type="ECO:0000256" key="3">
    <source>
        <dbReference type="ARBA" id="ARBA00023125"/>
    </source>
</evidence>